<name>A0A2I1DN44_9PROT</name>
<dbReference type="SMART" id="SM01007">
    <property type="entry name" value="Aldolase_II"/>
    <property type="match status" value="1"/>
</dbReference>
<dbReference type="InterPro" id="IPR050197">
    <property type="entry name" value="Aldolase_class_II_sugar_metab"/>
</dbReference>
<dbReference type="PANTHER" id="PTHR22789:SF0">
    <property type="entry name" value="3-OXO-TETRONATE 4-PHOSPHATE DECARBOXYLASE-RELATED"/>
    <property type="match status" value="1"/>
</dbReference>
<dbReference type="SUPFAM" id="SSF53639">
    <property type="entry name" value="AraD/HMP-PK domain-like"/>
    <property type="match status" value="1"/>
</dbReference>
<dbReference type="GO" id="GO:0005829">
    <property type="term" value="C:cytosol"/>
    <property type="evidence" value="ECO:0007669"/>
    <property type="project" value="TreeGrafter"/>
</dbReference>
<proteinExistence type="predicted"/>
<keyword evidence="2" id="KW-0456">Lyase</keyword>
<dbReference type="InterPro" id="IPR036409">
    <property type="entry name" value="Aldolase_II/adducin_N_sf"/>
</dbReference>
<evidence type="ECO:0000256" key="1">
    <source>
        <dbReference type="ARBA" id="ARBA00022723"/>
    </source>
</evidence>
<gene>
    <name evidence="4" type="ORF">B1757_05205</name>
</gene>
<dbReference type="RefSeq" id="WP_101537312.1">
    <property type="nucleotide sequence ID" value="NZ_MXAV01000019.1"/>
</dbReference>
<dbReference type="Gene3D" id="3.40.225.10">
    <property type="entry name" value="Class II aldolase/adducin N-terminal domain"/>
    <property type="match status" value="1"/>
</dbReference>
<organism evidence="4 5">
    <name type="scientific">Acidithiobacillus marinus</name>
    <dbReference type="NCBI Taxonomy" id="187490"/>
    <lineage>
        <taxon>Bacteria</taxon>
        <taxon>Pseudomonadati</taxon>
        <taxon>Pseudomonadota</taxon>
        <taxon>Acidithiobacillia</taxon>
        <taxon>Acidithiobacillales</taxon>
        <taxon>Acidithiobacillaceae</taxon>
        <taxon>Acidithiobacillus</taxon>
    </lineage>
</organism>
<comment type="caution">
    <text evidence="4">The sequence shown here is derived from an EMBL/GenBank/DDBJ whole genome shotgun (WGS) entry which is preliminary data.</text>
</comment>
<dbReference type="Proteomes" id="UP000234329">
    <property type="component" value="Unassembled WGS sequence"/>
</dbReference>
<dbReference type="PANTHER" id="PTHR22789">
    <property type="entry name" value="FUCULOSE PHOSPHATE ALDOLASE"/>
    <property type="match status" value="1"/>
</dbReference>
<protein>
    <submittedName>
        <fullName evidence="4">Aldolase</fullName>
    </submittedName>
</protein>
<evidence type="ECO:0000313" key="5">
    <source>
        <dbReference type="Proteomes" id="UP000234329"/>
    </source>
</evidence>
<dbReference type="AlphaFoldDB" id="A0A2I1DN44"/>
<evidence type="ECO:0000259" key="3">
    <source>
        <dbReference type="SMART" id="SM01007"/>
    </source>
</evidence>
<evidence type="ECO:0000256" key="2">
    <source>
        <dbReference type="ARBA" id="ARBA00023239"/>
    </source>
</evidence>
<feature type="domain" description="Class II aldolase/adducin N-terminal" evidence="3">
    <location>
        <begin position="36"/>
        <end position="209"/>
    </location>
</feature>
<dbReference type="Pfam" id="PF00596">
    <property type="entry name" value="Aldolase_II"/>
    <property type="match status" value="1"/>
</dbReference>
<keyword evidence="1" id="KW-0479">Metal-binding</keyword>
<evidence type="ECO:0000313" key="4">
    <source>
        <dbReference type="EMBL" id="PKY11300.1"/>
    </source>
</evidence>
<dbReference type="GO" id="GO:0016832">
    <property type="term" value="F:aldehyde-lyase activity"/>
    <property type="evidence" value="ECO:0007669"/>
    <property type="project" value="TreeGrafter"/>
</dbReference>
<dbReference type="InterPro" id="IPR001303">
    <property type="entry name" value="Aldolase_II/adducin_N"/>
</dbReference>
<dbReference type="GO" id="GO:0019323">
    <property type="term" value="P:pentose catabolic process"/>
    <property type="evidence" value="ECO:0007669"/>
    <property type="project" value="TreeGrafter"/>
</dbReference>
<dbReference type="EMBL" id="MXAV01000019">
    <property type="protein sequence ID" value="PKY11300.1"/>
    <property type="molecule type" value="Genomic_DNA"/>
</dbReference>
<keyword evidence="5" id="KW-1185">Reference proteome</keyword>
<sequence>MSTTNLPEEGVTKFTLHWEHAAAPRQAEIATLQDWRDVLFARQLIGADPQRYGGIGFGNVSCRSPQGFLISATQTGALQTLTTAHFCTVTDWNIAGNQIHARGPQAPSSEALSHAACYAAHPDIHWVFHVHSPVLWQAAERLAIAATPLDAEYGTPAMAEAISDIVQGARLPLLLQMAGHEDGIIAAGQTAAQCGTLLLEAVQKAQLSSALRR</sequence>
<dbReference type="InParanoid" id="A0A2I1DN44"/>
<dbReference type="GO" id="GO:0046872">
    <property type="term" value="F:metal ion binding"/>
    <property type="evidence" value="ECO:0007669"/>
    <property type="project" value="UniProtKB-KW"/>
</dbReference>
<reference evidence="4 5" key="1">
    <citation type="submission" date="2017-03" db="EMBL/GenBank/DDBJ databases">
        <title>Draft genime sequence of the acidophilic sulfur-oxidizing bacterium Acidithiobacillus sp. SH, isolated from seawater.</title>
        <authorList>
            <person name="Sharmin S."/>
            <person name="Tokuhisa M."/>
            <person name="Kanao T."/>
            <person name="Kamimura K."/>
        </authorList>
    </citation>
    <scope>NUCLEOTIDE SEQUENCE [LARGE SCALE GENOMIC DNA]</scope>
    <source>
        <strain evidence="4 5">SH</strain>
    </source>
</reference>
<accession>A0A2I1DN44</accession>
<dbReference type="OrthoDB" id="422493at2"/>